<dbReference type="KEGG" id="fmr:Fuma_03495"/>
<gene>
    <name evidence="2" type="ORF">Fuma_03495</name>
</gene>
<dbReference type="Proteomes" id="UP000187735">
    <property type="component" value="Chromosome"/>
</dbReference>
<feature type="domain" description="N-acetyltransferase" evidence="1">
    <location>
        <begin position="28"/>
        <end position="177"/>
    </location>
</feature>
<keyword evidence="2" id="KW-0808">Transferase</keyword>
<name>A0A1P8WIK9_9PLAN</name>
<evidence type="ECO:0000313" key="2">
    <source>
        <dbReference type="EMBL" id="APZ93877.1"/>
    </source>
</evidence>
<dbReference type="STRING" id="1891926.Fuma_03495"/>
<organism evidence="2 3">
    <name type="scientific">Fuerstiella marisgermanici</name>
    <dbReference type="NCBI Taxonomy" id="1891926"/>
    <lineage>
        <taxon>Bacteria</taxon>
        <taxon>Pseudomonadati</taxon>
        <taxon>Planctomycetota</taxon>
        <taxon>Planctomycetia</taxon>
        <taxon>Planctomycetales</taxon>
        <taxon>Planctomycetaceae</taxon>
        <taxon>Fuerstiella</taxon>
    </lineage>
</organism>
<dbReference type="EMBL" id="CP017641">
    <property type="protein sequence ID" value="APZ93877.1"/>
    <property type="molecule type" value="Genomic_DNA"/>
</dbReference>
<dbReference type="OrthoDB" id="275336at2"/>
<evidence type="ECO:0000313" key="3">
    <source>
        <dbReference type="Proteomes" id="UP000187735"/>
    </source>
</evidence>
<dbReference type="GO" id="GO:0016747">
    <property type="term" value="F:acyltransferase activity, transferring groups other than amino-acyl groups"/>
    <property type="evidence" value="ECO:0007669"/>
    <property type="project" value="InterPro"/>
</dbReference>
<proteinExistence type="predicted"/>
<reference evidence="2 3" key="1">
    <citation type="journal article" date="2016" name="Front. Microbiol.">
        <title>Fuerstia marisgermanicae gen. nov., sp. nov., an Unusual Member of the Phylum Planctomycetes from the German Wadden Sea.</title>
        <authorList>
            <person name="Kohn T."/>
            <person name="Heuer A."/>
            <person name="Jogler M."/>
            <person name="Vollmers J."/>
            <person name="Boedeker C."/>
            <person name="Bunk B."/>
            <person name="Rast P."/>
            <person name="Borchert D."/>
            <person name="Glockner I."/>
            <person name="Freese H.M."/>
            <person name="Klenk H.P."/>
            <person name="Overmann J."/>
            <person name="Kaster A.K."/>
            <person name="Rohde M."/>
            <person name="Wiegand S."/>
            <person name="Jogler C."/>
        </authorList>
    </citation>
    <scope>NUCLEOTIDE SEQUENCE [LARGE SCALE GENOMIC DNA]</scope>
    <source>
        <strain evidence="2 3">NH11</strain>
    </source>
</reference>
<evidence type="ECO:0000259" key="1">
    <source>
        <dbReference type="PROSITE" id="PS51186"/>
    </source>
</evidence>
<protein>
    <submittedName>
        <fullName evidence="2">Acetyltransferase (GNAT) family protein</fullName>
    </submittedName>
</protein>
<dbReference type="CDD" id="cd04301">
    <property type="entry name" value="NAT_SF"/>
    <property type="match status" value="1"/>
</dbReference>
<keyword evidence="3" id="KW-1185">Reference proteome</keyword>
<accession>A0A1P8WIK9</accession>
<dbReference type="AlphaFoldDB" id="A0A1P8WIK9"/>
<sequence>MPMPETPFRKWTLELREPQSLAASDAGAIIRWLPEISVAEYLRLYTGVGEPWKWVDRRLMPPTELATLLAESNRHVATLTTSDGTEVGFTELCRHSSDDCEIAYFGLLPQFTGKGLGRKFFQKVVRKAQSLTDANSRVWLTTCEWDSPAALPFYQRSGFQIVSEEWHVRCAPLDESL</sequence>
<dbReference type="RefSeq" id="WP_158521045.1">
    <property type="nucleotide sequence ID" value="NZ_CP017641.1"/>
</dbReference>
<dbReference type="PROSITE" id="PS51186">
    <property type="entry name" value="GNAT"/>
    <property type="match status" value="1"/>
</dbReference>
<dbReference type="InterPro" id="IPR016181">
    <property type="entry name" value="Acyl_CoA_acyltransferase"/>
</dbReference>
<dbReference type="SUPFAM" id="SSF55729">
    <property type="entry name" value="Acyl-CoA N-acyltransferases (Nat)"/>
    <property type="match status" value="1"/>
</dbReference>
<dbReference type="Gene3D" id="3.40.630.30">
    <property type="match status" value="1"/>
</dbReference>
<dbReference type="InterPro" id="IPR000182">
    <property type="entry name" value="GNAT_dom"/>
</dbReference>
<dbReference type="Pfam" id="PF00583">
    <property type="entry name" value="Acetyltransf_1"/>
    <property type="match status" value="1"/>
</dbReference>